<organism evidence="1 2">
    <name type="scientific">Lactococcus lactis subsp. lactis</name>
    <name type="common">Streptococcus lactis</name>
    <dbReference type="NCBI Taxonomy" id="1360"/>
    <lineage>
        <taxon>Bacteria</taxon>
        <taxon>Bacillati</taxon>
        <taxon>Bacillota</taxon>
        <taxon>Bacilli</taxon>
        <taxon>Lactobacillales</taxon>
        <taxon>Streptococcaceae</taxon>
        <taxon>Lactococcus</taxon>
    </lineage>
</organism>
<evidence type="ECO:0000313" key="2">
    <source>
        <dbReference type="Proteomes" id="UP000054230"/>
    </source>
</evidence>
<dbReference type="EMBL" id="LKLP01000073">
    <property type="protein sequence ID" value="KSU09493.1"/>
    <property type="molecule type" value="Genomic_DNA"/>
</dbReference>
<dbReference type="PATRIC" id="fig|1360.106.peg.898"/>
<reference evidence="2" key="1">
    <citation type="submission" date="2015-10" db="EMBL/GenBank/DDBJ databases">
        <title>Draft Genome Sequences of 11 Lactococcus lactis subspecies cremoris strains.</title>
        <authorList>
            <person name="Wels M."/>
            <person name="Backus L."/>
            <person name="Boekhorst J."/>
            <person name="Dijkstra A."/>
            <person name="Beerthuizen M."/>
            <person name="Kelly W."/>
            <person name="Siezen R."/>
            <person name="Bachmann H."/>
            <person name="Van Hijum S."/>
        </authorList>
    </citation>
    <scope>NUCLEOTIDE SEQUENCE [LARGE SCALE GENOMIC DNA]</scope>
    <source>
        <strain evidence="2">LMG8520</strain>
    </source>
</reference>
<sequence>MESVYQLLNVDRGVPEVYASAYDLRTLASSAYYLSDKQKLEDLELSFIKKQALKVGLKKIKGTYIEELLEDAGLI</sequence>
<protein>
    <submittedName>
        <fullName evidence="1">Oleate hydratase</fullName>
    </submittedName>
</protein>
<evidence type="ECO:0000313" key="1">
    <source>
        <dbReference type="EMBL" id="KSU09493.1"/>
    </source>
</evidence>
<proteinExistence type="predicted"/>
<accession>A0A0V8D7Y8</accession>
<dbReference type="AlphaFoldDB" id="A0A0V8D7Y8"/>
<name>A0A0V8D7Y8_LACLL</name>
<comment type="caution">
    <text evidence="1">The sequence shown here is derived from an EMBL/GenBank/DDBJ whole genome shotgun (WGS) entry which is preliminary data.</text>
</comment>
<dbReference type="Proteomes" id="UP000054230">
    <property type="component" value="Unassembled WGS sequence"/>
</dbReference>
<gene>
    <name evidence="1" type="ORF">LMG8520_1393</name>
</gene>